<dbReference type="OrthoDB" id="5638018at2"/>
<dbReference type="PANTHER" id="PTHR34129">
    <property type="entry name" value="BLR1139 PROTEIN"/>
    <property type="match status" value="1"/>
</dbReference>
<dbReference type="PANTHER" id="PTHR34129:SF1">
    <property type="entry name" value="DUF952 DOMAIN-CONTAINING PROTEIN"/>
    <property type="match status" value="1"/>
</dbReference>
<dbReference type="Gene3D" id="3.20.170.20">
    <property type="entry name" value="Protein of unknown function DUF952"/>
    <property type="match status" value="1"/>
</dbReference>
<dbReference type="InterPro" id="IPR009297">
    <property type="entry name" value="DUF952"/>
</dbReference>
<sequence>MIILHCLKESVWERVNTDRYYGKESIEACGFIHCSSVENFWRVAPNFKGIEEPLVLLLIESDKVEPQIKWEDHDHCGREYPHIYGELNLDSVVKVLPFFKNEQGEFVYNKELEHLIS</sequence>
<evidence type="ECO:0000313" key="2">
    <source>
        <dbReference type="Proteomes" id="UP000257144"/>
    </source>
</evidence>
<dbReference type="SUPFAM" id="SSF56399">
    <property type="entry name" value="ADP-ribosylation"/>
    <property type="match status" value="1"/>
</dbReference>
<protein>
    <submittedName>
        <fullName evidence="1">DUF952 domain-containing protein</fullName>
    </submittedName>
</protein>
<accession>A0A3D8GUE1</accession>
<proteinExistence type="predicted"/>
<gene>
    <name evidence="1" type="ORF">DRW41_08400</name>
</gene>
<dbReference type="Pfam" id="PF06108">
    <property type="entry name" value="DUF952"/>
    <property type="match status" value="1"/>
</dbReference>
<reference evidence="1 2" key="1">
    <citation type="submission" date="2018-07" db="EMBL/GenBank/DDBJ databases">
        <title>Bacillus sp. YLB-04 draft genome sequence.</title>
        <authorList>
            <person name="Yu L."/>
            <person name="Tang X."/>
        </authorList>
    </citation>
    <scope>NUCLEOTIDE SEQUENCE [LARGE SCALE GENOMIC DNA]</scope>
    <source>
        <strain evidence="1 2">YLB-04</strain>
    </source>
</reference>
<dbReference type="Proteomes" id="UP000257144">
    <property type="component" value="Unassembled WGS sequence"/>
</dbReference>
<comment type="caution">
    <text evidence="1">The sequence shown here is derived from an EMBL/GenBank/DDBJ whole genome shotgun (WGS) entry which is preliminary data.</text>
</comment>
<dbReference type="EMBL" id="QNQT01000002">
    <property type="protein sequence ID" value="RDU37829.1"/>
    <property type="molecule type" value="Genomic_DNA"/>
</dbReference>
<dbReference type="AlphaFoldDB" id="A0A3D8GUE1"/>
<name>A0A3D8GUE1_9BACI</name>
<dbReference type="RefSeq" id="WP_115451499.1">
    <property type="nucleotide sequence ID" value="NZ_QNQT01000002.1"/>
</dbReference>
<keyword evidence="2" id="KW-1185">Reference proteome</keyword>
<evidence type="ECO:0000313" key="1">
    <source>
        <dbReference type="EMBL" id="RDU37829.1"/>
    </source>
</evidence>
<organism evidence="1 2">
    <name type="scientific">Neobacillus piezotolerans</name>
    <dbReference type="NCBI Taxonomy" id="2259171"/>
    <lineage>
        <taxon>Bacteria</taxon>
        <taxon>Bacillati</taxon>
        <taxon>Bacillota</taxon>
        <taxon>Bacilli</taxon>
        <taxon>Bacillales</taxon>
        <taxon>Bacillaceae</taxon>
        <taxon>Neobacillus</taxon>
    </lineage>
</organism>